<dbReference type="EMBL" id="JBHRSK010000010">
    <property type="protein sequence ID" value="MFC2969150.1"/>
    <property type="molecule type" value="Genomic_DNA"/>
</dbReference>
<keyword evidence="7 8" id="KW-0472">Membrane</keyword>
<dbReference type="Proteomes" id="UP001595443">
    <property type="component" value="Unassembled WGS sequence"/>
</dbReference>
<keyword evidence="4 8" id="KW-1003">Cell membrane</keyword>
<sequence>MTSALAPGLDGAGLALLAGAAVVAGLVRGFAGFGSALIFMPFAGMVLPPFSALAVLATMDLVGPIPNLPRAWREGAPKEVAWMGLGLIATLPLGYLVLAAIPVAAFRTAVSLIALALLGLLISGWRHDLPASRPVLSAAGAVSGFLTGSTGIAGPPVILFLMAGRRTAADVRANLLLYLFLVDVGTLALMALVGRLSWSAVLVGAGLIVPFTLANIAGAAMFRPGRERLYRRIANVIIAASALAGLPIWGG</sequence>
<comment type="caution">
    <text evidence="9">The sequence shown here is derived from an EMBL/GenBank/DDBJ whole genome shotgun (WGS) entry which is preliminary data.</text>
</comment>
<dbReference type="InterPro" id="IPR052017">
    <property type="entry name" value="TSUP"/>
</dbReference>
<proteinExistence type="inferred from homology"/>
<organism evidence="9 10">
    <name type="scientific">Acidimangrovimonas pyrenivorans</name>
    <dbReference type="NCBI Taxonomy" id="2030798"/>
    <lineage>
        <taxon>Bacteria</taxon>
        <taxon>Pseudomonadati</taxon>
        <taxon>Pseudomonadota</taxon>
        <taxon>Alphaproteobacteria</taxon>
        <taxon>Rhodobacterales</taxon>
        <taxon>Paracoccaceae</taxon>
        <taxon>Acidimangrovimonas</taxon>
    </lineage>
</organism>
<evidence type="ECO:0000313" key="9">
    <source>
        <dbReference type="EMBL" id="MFC2969150.1"/>
    </source>
</evidence>
<feature type="transmembrane region" description="Helical" evidence="8">
    <location>
        <begin position="12"/>
        <end position="31"/>
    </location>
</feature>
<evidence type="ECO:0000256" key="1">
    <source>
        <dbReference type="ARBA" id="ARBA00004651"/>
    </source>
</evidence>
<dbReference type="InterPro" id="IPR002781">
    <property type="entry name" value="TM_pro_TauE-like"/>
</dbReference>
<dbReference type="PANTHER" id="PTHR30269">
    <property type="entry name" value="TRANSMEMBRANE PROTEIN YFCA"/>
    <property type="match status" value="1"/>
</dbReference>
<evidence type="ECO:0000256" key="4">
    <source>
        <dbReference type="ARBA" id="ARBA00022475"/>
    </source>
</evidence>
<feature type="transmembrane region" description="Helical" evidence="8">
    <location>
        <begin position="175"/>
        <end position="194"/>
    </location>
</feature>
<keyword evidence="5 8" id="KW-0812">Transmembrane</keyword>
<evidence type="ECO:0000256" key="7">
    <source>
        <dbReference type="ARBA" id="ARBA00023136"/>
    </source>
</evidence>
<reference evidence="10" key="1">
    <citation type="journal article" date="2019" name="Int. J. Syst. Evol. Microbiol.">
        <title>The Global Catalogue of Microorganisms (GCM) 10K type strain sequencing project: providing services to taxonomists for standard genome sequencing and annotation.</title>
        <authorList>
            <consortium name="The Broad Institute Genomics Platform"/>
            <consortium name="The Broad Institute Genome Sequencing Center for Infectious Disease"/>
            <person name="Wu L."/>
            <person name="Ma J."/>
        </authorList>
    </citation>
    <scope>NUCLEOTIDE SEQUENCE [LARGE SCALE GENOMIC DNA]</scope>
    <source>
        <strain evidence="10">KCTC 62192</strain>
    </source>
</reference>
<keyword evidence="6 8" id="KW-1133">Transmembrane helix</keyword>
<evidence type="ECO:0000313" key="10">
    <source>
        <dbReference type="Proteomes" id="UP001595443"/>
    </source>
</evidence>
<evidence type="ECO:0000256" key="8">
    <source>
        <dbReference type="RuleBase" id="RU363041"/>
    </source>
</evidence>
<comment type="similarity">
    <text evidence="2 8">Belongs to the 4-toluene sulfonate uptake permease (TSUP) (TC 2.A.102) family.</text>
</comment>
<evidence type="ECO:0000256" key="6">
    <source>
        <dbReference type="ARBA" id="ARBA00022989"/>
    </source>
</evidence>
<evidence type="ECO:0000256" key="5">
    <source>
        <dbReference type="ARBA" id="ARBA00022692"/>
    </source>
</evidence>
<evidence type="ECO:0000256" key="3">
    <source>
        <dbReference type="ARBA" id="ARBA00022448"/>
    </source>
</evidence>
<comment type="subcellular location">
    <subcellularLocation>
        <location evidence="1 8">Cell membrane</location>
        <topology evidence="1 8">Multi-pass membrane protein</topology>
    </subcellularLocation>
</comment>
<feature type="transmembrane region" description="Helical" evidence="8">
    <location>
        <begin position="105"/>
        <end position="125"/>
    </location>
</feature>
<dbReference type="RefSeq" id="WP_377833856.1">
    <property type="nucleotide sequence ID" value="NZ_JBHRSK010000010.1"/>
</dbReference>
<name>A0ABV7AJ74_9RHOB</name>
<accession>A0ABV7AJ74</accession>
<feature type="transmembrane region" description="Helical" evidence="8">
    <location>
        <begin position="233"/>
        <end position="250"/>
    </location>
</feature>
<keyword evidence="3" id="KW-0813">Transport</keyword>
<evidence type="ECO:0000256" key="2">
    <source>
        <dbReference type="ARBA" id="ARBA00009142"/>
    </source>
</evidence>
<protein>
    <recommendedName>
        <fullName evidence="8">Probable membrane transporter protein</fullName>
    </recommendedName>
</protein>
<gene>
    <name evidence="9" type="ORF">ACFOES_13680</name>
</gene>
<dbReference type="Pfam" id="PF01925">
    <property type="entry name" value="TauE"/>
    <property type="match status" value="1"/>
</dbReference>
<feature type="transmembrane region" description="Helical" evidence="8">
    <location>
        <begin position="79"/>
        <end position="98"/>
    </location>
</feature>
<feature type="transmembrane region" description="Helical" evidence="8">
    <location>
        <begin position="200"/>
        <end position="221"/>
    </location>
</feature>
<dbReference type="PANTHER" id="PTHR30269:SF37">
    <property type="entry name" value="MEMBRANE TRANSPORTER PROTEIN"/>
    <property type="match status" value="1"/>
</dbReference>
<feature type="transmembrane region" description="Helical" evidence="8">
    <location>
        <begin position="137"/>
        <end position="163"/>
    </location>
</feature>
<keyword evidence="10" id="KW-1185">Reference proteome</keyword>
<feature type="transmembrane region" description="Helical" evidence="8">
    <location>
        <begin position="38"/>
        <end position="59"/>
    </location>
</feature>